<dbReference type="Proteomes" id="UP000000536">
    <property type="component" value="Chromosome"/>
</dbReference>
<evidence type="ECO:0000313" key="2">
    <source>
        <dbReference type="Proteomes" id="UP000000536"/>
    </source>
</evidence>
<dbReference type="KEGG" id="tko:TK0401"/>
<protein>
    <submittedName>
        <fullName evidence="1">Uncharacterized protein</fullName>
    </submittedName>
</protein>
<reference evidence="1 2" key="1">
    <citation type="journal article" date="2005" name="Genome Res.">
        <title>Complete genome sequence of the hyperthermophilic archaeon Thermococcus kodakaraensis KOD1 and comparison with Pyrococcus genomes.</title>
        <authorList>
            <person name="Fukui T."/>
            <person name="Atomi H."/>
            <person name="Kanai T."/>
            <person name="Matsumi R."/>
            <person name="Fujiwara S."/>
            <person name="Imanaka T."/>
        </authorList>
    </citation>
    <scope>NUCLEOTIDE SEQUENCE [LARGE SCALE GENOMIC DNA]</scope>
    <source>
        <strain evidence="2">ATCC BAA-918 / JCM 12380 / KOD1</strain>
    </source>
</reference>
<dbReference type="InParanoid" id="Q5JG84"/>
<evidence type="ECO:0000313" key="1">
    <source>
        <dbReference type="EMBL" id="BAD84590.1"/>
    </source>
</evidence>
<sequence length="192" mass="22734">MEPEEFKELARYLEGLLNERNITKEISNEAIVRTTIGRYYYYIFLKLRNEIIDAIDNTIDVYKKENPKYVVSLTQLKKAIEPVLPGTSKSSKTSVHQVIQLFLDEFADLTVADALYRLRWRRNFADYHLKTPIETKLRGEEITIKFQREELVMIRRDIAKIEKWLQEKRFPIHSALNSEEAPEKIESILKTK</sequence>
<organism evidence="1 2">
    <name type="scientific">Thermococcus kodakarensis (strain ATCC BAA-918 / JCM 12380 / KOD1)</name>
    <name type="common">Pyrococcus kodakaraensis (strain KOD1)</name>
    <dbReference type="NCBI Taxonomy" id="69014"/>
    <lineage>
        <taxon>Archaea</taxon>
        <taxon>Methanobacteriati</taxon>
        <taxon>Methanobacteriota</taxon>
        <taxon>Thermococci</taxon>
        <taxon>Thermococcales</taxon>
        <taxon>Thermococcaceae</taxon>
        <taxon>Thermococcus</taxon>
    </lineage>
</organism>
<dbReference type="eggNOG" id="arCOG06576">
    <property type="taxonomic scope" value="Archaea"/>
</dbReference>
<gene>
    <name evidence="1" type="ordered locus">TK0401</name>
</gene>
<name>Q5JG84_THEKO</name>
<dbReference type="EnsemblBacteria" id="BAD84590">
    <property type="protein sequence ID" value="BAD84590"/>
    <property type="gene ID" value="TK0401"/>
</dbReference>
<accession>Q5JG84</accession>
<dbReference type="OrthoDB" id="100632at2157"/>
<dbReference type="EMBL" id="AP006878">
    <property type="protein sequence ID" value="BAD84590.1"/>
    <property type="molecule type" value="Genomic_DNA"/>
</dbReference>
<dbReference type="HOGENOM" id="CLU_1412428_0_0_2"/>
<dbReference type="STRING" id="69014.TK0401"/>
<dbReference type="RefSeq" id="WP_011249356.1">
    <property type="nucleotide sequence ID" value="NC_006624.1"/>
</dbReference>
<dbReference type="AlphaFoldDB" id="Q5JG84"/>
<dbReference type="GeneID" id="78446909"/>
<keyword evidence="2" id="KW-1185">Reference proteome</keyword>
<proteinExistence type="predicted"/>